<evidence type="ECO:0000256" key="1">
    <source>
        <dbReference type="SAM" id="MobiDB-lite"/>
    </source>
</evidence>
<protein>
    <submittedName>
        <fullName evidence="2">Uncharacterized protein</fullName>
    </submittedName>
</protein>
<dbReference type="RefSeq" id="WP_344174231.1">
    <property type="nucleotide sequence ID" value="NZ_BAAARY010000025.1"/>
</dbReference>
<accession>A0ABP6B0T5</accession>
<feature type="compositionally biased region" description="Basic residues" evidence="1">
    <location>
        <begin position="70"/>
        <end position="83"/>
    </location>
</feature>
<evidence type="ECO:0000313" key="3">
    <source>
        <dbReference type="Proteomes" id="UP001499978"/>
    </source>
</evidence>
<feature type="region of interest" description="Disordered" evidence="1">
    <location>
        <begin position="61"/>
        <end position="83"/>
    </location>
</feature>
<proteinExistence type="predicted"/>
<dbReference type="EMBL" id="BAAARY010000025">
    <property type="protein sequence ID" value="GAA2531333.1"/>
    <property type="molecule type" value="Genomic_DNA"/>
</dbReference>
<sequence>MRFLFIPFPMHGHVNPMIPVVAELLGRKAEVDVAVDPQFAAGFADVGARVHRIETPVLGSVPEGLDRRGRAGRRRQNADVRKRRGQLVDDLVGRWSTWQPDAVVTDLYAEWGPPRRAGHRPHWHLFPAPTR</sequence>
<dbReference type="SUPFAM" id="SSF53756">
    <property type="entry name" value="UDP-Glycosyltransferase/glycogen phosphorylase"/>
    <property type="match status" value="1"/>
</dbReference>
<gene>
    <name evidence="2" type="ORF">GCM10010201_33600</name>
</gene>
<comment type="caution">
    <text evidence="2">The sequence shown here is derived from an EMBL/GenBank/DDBJ whole genome shotgun (WGS) entry which is preliminary data.</text>
</comment>
<dbReference type="Proteomes" id="UP001499978">
    <property type="component" value="Unassembled WGS sequence"/>
</dbReference>
<evidence type="ECO:0000313" key="2">
    <source>
        <dbReference type="EMBL" id="GAA2531333.1"/>
    </source>
</evidence>
<keyword evidence="3" id="KW-1185">Reference proteome</keyword>
<dbReference type="Gene3D" id="3.40.50.2000">
    <property type="entry name" value="Glycogen Phosphorylase B"/>
    <property type="match status" value="1"/>
</dbReference>
<reference evidence="3" key="1">
    <citation type="journal article" date="2019" name="Int. J. Syst. Evol. Microbiol.">
        <title>The Global Catalogue of Microorganisms (GCM) 10K type strain sequencing project: providing services to taxonomists for standard genome sequencing and annotation.</title>
        <authorList>
            <consortium name="The Broad Institute Genomics Platform"/>
            <consortium name="The Broad Institute Genome Sequencing Center for Infectious Disease"/>
            <person name="Wu L."/>
            <person name="Ma J."/>
        </authorList>
    </citation>
    <scope>NUCLEOTIDE SEQUENCE [LARGE SCALE GENOMIC DNA]</scope>
    <source>
        <strain evidence="3">JCM 3367</strain>
    </source>
</reference>
<organism evidence="2 3">
    <name type="scientific">Pilimelia columellifera subsp. columellifera</name>
    <dbReference type="NCBI Taxonomy" id="706583"/>
    <lineage>
        <taxon>Bacteria</taxon>
        <taxon>Bacillati</taxon>
        <taxon>Actinomycetota</taxon>
        <taxon>Actinomycetes</taxon>
        <taxon>Micromonosporales</taxon>
        <taxon>Micromonosporaceae</taxon>
        <taxon>Pilimelia</taxon>
    </lineage>
</organism>
<name>A0ABP6B0T5_9ACTN</name>